<dbReference type="STRING" id="176279.SERP0983"/>
<keyword evidence="1" id="KW-1133">Transmembrane helix</keyword>
<proteinExistence type="predicted"/>
<dbReference type="EMBL" id="CP000029">
    <property type="protein sequence ID" value="AAW54330.1"/>
    <property type="molecule type" value="Genomic_DNA"/>
</dbReference>
<evidence type="ECO:0000313" key="3">
    <source>
        <dbReference type="Proteomes" id="UP000000531"/>
    </source>
</evidence>
<feature type="transmembrane region" description="Helical" evidence="1">
    <location>
        <begin position="47"/>
        <end position="65"/>
    </location>
</feature>
<feature type="transmembrane region" description="Helical" evidence="1">
    <location>
        <begin position="122"/>
        <end position="143"/>
    </location>
</feature>
<sequence>MIAFTQYQFRNYFKSYQFIPPILFFVIWIIIQYLYKGQPILSSYASSSIGLLIISCWLTISIWNLESLNEKYLLFTQLESKLLFLISKWFFISLIHLMLILLSLFYPLILNRFSEDITLNQYIIALTLHIVVSIIGMLISTLIHNINFLSYKYTFLFIALIIIVSLSRPSLVQSYSLLNYILWAVPPIGDLITLFKSDTPDNAMLLIKTFTIFIYIIILIGLNIMIFTKSDQK</sequence>
<evidence type="ECO:0000256" key="1">
    <source>
        <dbReference type="SAM" id="Phobius"/>
    </source>
</evidence>
<organism evidence="2 3">
    <name type="scientific">Staphylococcus epidermidis (strain ATCC 35984 / DSM 28319 / BCRC 17069 / CCUG 31568 / BM 3577 / RP62A)</name>
    <dbReference type="NCBI Taxonomy" id="176279"/>
    <lineage>
        <taxon>Bacteria</taxon>
        <taxon>Bacillati</taxon>
        <taxon>Bacillota</taxon>
        <taxon>Bacilli</taxon>
        <taxon>Bacillales</taxon>
        <taxon>Staphylococcaceae</taxon>
        <taxon>Staphylococcus</taxon>
    </lineage>
</organism>
<feature type="transmembrane region" description="Helical" evidence="1">
    <location>
        <begin position="18"/>
        <end position="35"/>
    </location>
</feature>
<feature type="transmembrane region" description="Helical" evidence="1">
    <location>
        <begin position="149"/>
        <end position="166"/>
    </location>
</feature>
<accession>Q5HPC9</accession>
<dbReference type="HOGENOM" id="CLU_099775_1_0_9"/>
<dbReference type="Proteomes" id="UP000000531">
    <property type="component" value="Chromosome"/>
</dbReference>
<dbReference type="KEGG" id="ser:SERP0983"/>
<gene>
    <name evidence="2" type="ordered locus">SERP0983</name>
</gene>
<keyword evidence="1" id="KW-0472">Membrane</keyword>
<feature type="transmembrane region" description="Helical" evidence="1">
    <location>
        <begin position="85"/>
        <end position="110"/>
    </location>
</feature>
<dbReference type="AlphaFoldDB" id="Q5HPC9"/>
<evidence type="ECO:0000313" key="2">
    <source>
        <dbReference type="EMBL" id="AAW54330.1"/>
    </source>
</evidence>
<name>Q5HPC9_STAEQ</name>
<reference evidence="2 3" key="1">
    <citation type="journal article" date="2005" name="J. Bacteriol.">
        <title>Insights on evolution of virulence and resistance from the complete genome analysis of an early methicillin-resistant Staphylococcus aureus strain and a biofilm-producing methicillin-resistant Staphylococcus epidermidis strain.</title>
        <authorList>
            <person name="Gill S.R."/>
            <person name="Fouts D.E."/>
            <person name="Archer G.L."/>
            <person name="Mongodin E.F."/>
            <person name="Deboy R.T."/>
            <person name="Ravel J."/>
            <person name="Paulsen I.T."/>
            <person name="Kolonay J.F."/>
            <person name="Brinkac L."/>
            <person name="Beanan M."/>
            <person name="Dodson R.J."/>
            <person name="Daugherty S.C."/>
            <person name="Madupu R."/>
            <person name="Angiuoli S.V."/>
            <person name="Durkin A.S."/>
            <person name="Haft D.H."/>
            <person name="Vamathevan J."/>
            <person name="Khouri H."/>
            <person name="Utterback T."/>
            <person name="Lee C."/>
            <person name="Dimitrov G."/>
            <person name="Jiang L."/>
            <person name="Qin H."/>
            <person name="Weidman J."/>
            <person name="Tran K."/>
            <person name="Kang K."/>
            <person name="Hance I.R."/>
            <person name="Nelson K.E."/>
            <person name="Fraser C.M."/>
        </authorList>
    </citation>
    <scope>NUCLEOTIDE SEQUENCE [LARGE SCALE GENOMIC DNA]</scope>
    <source>
        <strain evidence="3">ATCC 35984 / RP62A</strain>
    </source>
</reference>
<dbReference type="eggNOG" id="ENOG5030V3C">
    <property type="taxonomic scope" value="Bacteria"/>
</dbReference>
<protein>
    <submittedName>
        <fullName evidence="2">Uncharacterized protein</fullName>
    </submittedName>
</protein>
<keyword evidence="1" id="KW-0812">Transmembrane</keyword>
<feature type="transmembrane region" description="Helical" evidence="1">
    <location>
        <begin position="203"/>
        <end position="227"/>
    </location>
</feature>
<keyword evidence="3" id="KW-1185">Reference proteome</keyword>